<protein>
    <submittedName>
        <fullName evidence="1">Uncharacterized protein</fullName>
    </submittedName>
</protein>
<evidence type="ECO:0000313" key="2">
    <source>
        <dbReference type="Proteomes" id="UP001497482"/>
    </source>
</evidence>
<dbReference type="EMBL" id="OZ035829">
    <property type="protein sequence ID" value="CAL1610090.1"/>
    <property type="molecule type" value="Genomic_DNA"/>
</dbReference>
<gene>
    <name evidence="1" type="ORF">KC01_LOCUS36753</name>
</gene>
<name>A0AAV2M9Z2_KNICA</name>
<dbReference type="InterPro" id="IPR042566">
    <property type="entry name" value="L1_C"/>
</dbReference>
<sequence>MAEATLLATDQPEESPLTVQTLKSALQTLREGLSVDIQTQMGRMKSDIQRQITALRQEAKADDISPEVGRLRASFNQVKPKLRDAGIPYSLYYPAKMTITVKGTRHVFTEPQAVEEFIRNIAPTANGDKDD</sequence>
<organism evidence="1 2">
    <name type="scientific">Knipowitschia caucasica</name>
    <name type="common">Caucasian dwarf goby</name>
    <name type="synonym">Pomatoschistus caucasicus</name>
    <dbReference type="NCBI Taxonomy" id="637954"/>
    <lineage>
        <taxon>Eukaryota</taxon>
        <taxon>Metazoa</taxon>
        <taxon>Chordata</taxon>
        <taxon>Craniata</taxon>
        <taxon>Vertebrata</taxon>
        <taxon>Euteleostomi</taxon>
        <taxon>Actinopterygii</taxon>
        <taxon>Neopterygii</taxon>
        <taxon>Teleostei</taxon>
        <taxon>Neoteleostei</taxon>
        <taxon>Acanthomorphata</taxon>
        <taxon>Gobiaria</taxon>
        <taxon>Gobiiformes</taxon>
        <taxon>Gobioidei</taxon>
        <taxon>Gobiidae</taxon>
        <taxon>Gobiinae</taxon>
        <taxon>Knipowitschia</taxon>
    </lineage>
</organism>
<accession>A0AAV2M9Z2</accession>
<dbReference type="Proteomes" id="UP001497482">
    <property type="component" value="Chromosome 7"/>
</dbReference>
<proteinExistence type="predicted"/>
<dbReference type="AlphaFoldDB" id="A0AAV2M9Z2"/>
<reference evidence="1 2" key="1">
    <citation type="submission" date="2024-04" db="EMBL/GenBank/DDBJ databases">
        <authorList>
            <person name="Waldvogel A.-M."/>
            <person name="Schoenle A."/>
        </authorList>
    </citation>
    <scope>NUCLEOTIDE SEQUENCE [LARGE SCALE GENOMIC DNA]</scope>
</reference>
<dbReference type="Gene3D" id="3.30.250.20">
    <property type="entry name" value="L1 transposable element, C-terminal domain"/>
    <property type="match status" value="1"/>
</dbReference>
<keyword evidence="2" id="KW-1185">Reference proteome</keyword>
<evidence type="ECO:0000313" key="1">
    <source>
        <dbReference type="EMBL" id="CAL1610090.1"/>
    </source>
</evidence>